<protein>
    <submittedName>
        <fullName evidence="4">CarboxypepD_reg-like domain-containing protein</fullName>
    </submittedName>
</protein>
<feature type="region of interest" description="Disordered" evidence="1">
    <location>
        <begin position="355"/>
        <end position="394"/>
    </location>
</feature>
<gene>
    <name evidence="4" type="ORF">SAMN04488024_104246</name>
</gene>
<keyword evidence="5" id="KW-1185">Reference proteome</keyword>
<sequence length="923" mass="102197">MLKNLLAVFIFSALFLPALAQKAIIKGIVVDTVEKRNLSNSSILLINSKDSILVKDVRAKANGEFELTNLKKGNYTLVITYPKMADYIRDIQLSDTAKFNLGKIAMDSKALLLNEVVIKAQKQAISMKGDTITYQADSFAVKPHANVQELLRRLPGIEVDRNGAIKAGGKDVNTLLVDGEEFFGDDPLLAAKYLKANAVSEVQVYDKKTKDEELTGIKEGEAKEKVMNIKLKENAKNGYLSTLDANSDLNHFKNLGGMAGIYKGKLKTAVFGSNSNLNQDSKASAAMSKIKGNDYDVIEVGDDGSSVMISYGGGDDDDYFSPTNGLPDITNYGAHFSDKWNENKVSLKLNYKGNNRNILDRNTSKNQSLLPNGTNFFSENASNSDTKNSGQSLRGNVEVKLDSSATLKVSFAGSKARNSSEYFNNNETRNDAGDIVNNSKQTNTSDGDNSQFSGNINYAKKFAKKGRTLSVDVQPETKKNSDTGENLSTTNYYEAGVIRPDNRNYLNDNSGKQHSFATRVSYTEPLSKRLSLQTAYSFKTIASNSHKEVFNKDLNNSRIDSLSNNFDFNNFSNVGKALLQYRAKKFSISGGMEATGTTFKLNDIDRKNQFTRNYINWAPHTSFDYRIGKNTNFSVSYYGNTDQPDLEQLQPIRVVNDPLYQVLGNPNLKPSFNNGVNFNINSFQQKSQLYMYAYVSYNFTKNAIVSTSNVDEFNKTVTSYTNLNGVNSLYSSASLHKGFSKLHLNASVNISYNRNTSLSFLNNKLNKNVSNNIGIRPRIGYHSQVVQLEYSPSINFSNSKSSIGAINNGKNFSHAHDINGTINLPYSTEFGTSINLSYQPANSSFSTPVNVAIWNAYLSKKMMKAEELELKISVSDILAEKIGYSRNVGGNNISENTYSFIPRYVLIGVTYNLTGNFIKADKK</sequence>
<dbReference type="STRING" id="390242.SAMN04488024_104246"/>
<name>A0A1G6SGM2_9SPHI</name>
<feature type="domain" description="Outer membrane protein beta-barrel" evidence="3">
    <location>
        <begin position="460"/>
        <end position="911"/>
    </location>
</feature>
<evidence type="ECO:0000313" key="4">
    <source>
        <dbReference type="EMBL" id="SDD15923.1"/>
    </source>
</evidence>
<dbReference type="Pfam" id="PF13620">
    <property type="entry name" value="CarboxypepD_reg"/>
    <property type="match status" value="1"/>
</dbReference>
<feature type="compositionally biased region" description="Polar residues" evidence="1">
    <location>
        <begin position="436"/>
        <end position="453"/>
    </location>
</feature>
<dbReference type="SUPFAM" id="SSF56935">
    <property type="entry name" value="Porins"/>
    <property type="match status" value="1"/>
</dbReference>
<dbReference type="Proteomes" id="UP000199455">
    <property type="component" value="Unassembled WGS sequence"/>
</dbReference>
<dbReference type="SUPFAM" id="SSF49478">
    <property type="entry name" value="Cna protein B-type domain"/>
    <property type="match status" value="1"/>
</dbReference>
<feature type="signal peptide" evidence="2">
    <location>
        <begin position="1"/>
        <end position="20"/>
    </location>
</feature>
<feature type="region of interest" description="Disordered" evidence="1">
    <location>
        <begin position="416"/>
        <end position="453"/>
    </location>
</feature>
<evidence type="ECO:0000256" key="2">
    <source>
        <dbReference type="SAM" id="SignalP"/>
    </source>
</evidence>
<evidence type="ECO:0000259" key="3">
    <source>
        <dbReference type="Pfam" id="PF14905"/>
    </source>
</evidence>
<feature type="compositionally biased region" description="Polar residues" evidence="1">
    <location>
        <begin position="364"/>
        <end position="394"/>
    </location>
</feature>
<proteinExistence type="predicted"/>
<dbReference type="AlphaFoldDB" id="A0A1G6SGM2"/>
<evidence type="ECO:0000256" key="1">
    <source>
        <dbReference type="SAM" id="MobiDB-lite"/>
    </source>
</evidence>
<dbReference type="InterPro" id="IPR041700">
    <property type="entry name" value="OMP_b-brl_3"/>
</dbReference>
<evidence type="ECO:0000313" key="5">
    <source>
        <dbReference type="Proteomes" id="UP000199455"/>
    </source>
</evidence>
<organism evidence="4 5">
    <name type="scientific">Pedobacter soli</name>
    <dbReference type="NCBI Taxonomy" id="390242"/>
    <lineage>
        <taxon>Bacteria</taxon>
        <taxon>Pseudomonadati</taxon>
        <taxon>Bacteroidota</taxon>
        <taxon>Sphingobacteriia</taxon>
        <taxon>Sphingobacteriales</taxon>
        <taxon>Sphingobacteriaceae</taxon>
        <taxon>Pedobacter</taxon>
    </lineage>
</organism>
<keyword evidence="2" id="KW-0732">Signal</keyword>
<feature type="compositionally biased region" description="Polar residues" evidence="1">
    <location>
        <begin position="416"/>
        <end position="427"/>
    </location>
</feature>
<accession>A0A1G6SGM2</accession>
<reference evidence="5" key="1">
    <citation type="submission" date="2016-10" db="EMBL/GenBank/DDBJ databases">
        <authorList>
            <person name="Varghese N."/>
            <person name="Submissions S."/>
        </authorList>
    </citation>
    <scope>NUCLEOTIDE SEQUENCE [LARGE SCALE GENOMIC DNA]</scope>
    <source>
        <strain evidence="5">DSM 18609</strain>
    </source>
</reference>
<dbReference type="RefSeq" id="WP_090768539.1">
    <property type="nucleotide sequence ID" value="NZ_FMZH01000004.1"/>
</dbReference>
<dbReference type="Pfam" id="PF14905">
    <property type="entry name" value="OMP_b-brl_3"/>
    <property type="match status" value="1"/>
</dbReference>
<dbReference type="EMBL" id="FMZH01000004">
    <property type="protein sequence ID" value="SDD15923.1"/>
    <property type="molecule type" value="Genomic_DNA"/>
</dbReference>
<dbReference type="Gene3D" id="2.60.40.1120">
    <property type="entry name" value="Carboxypeptidase-like, regulatory domain"/>
    <property type="match status" value="1"/>
</dbReference>
<feature type="chain" id="PRO_5011769588" evidence="2">
    <location>
        <begin position="21"/>
        <end position="923"/>
    </location>
</feature>